<dbReference type="RefSeq" id="WP_013136864.1">
    <property type="nucleotide sequence ID" value="NC_014166.1"/>
</dbReference>
<dbReference type="STRING" id="572480.Arnit_3073"/>
<evidence type="ECO:0000256" key="3">
    <source>
        <dbReference type="ARBA" id="ARBA00022722"/>
    </source>
</evidence>
<dbReference type="HOGENOM" id="CLU_142825_2_0_7"/>
<evidence type="ECO:0000256" key="5">
    <source>
        <dbReference type="ARBA" id="ARBA00022801"/>
    </source>
</evidence>
<dbReference type="Pfam" id="PF01934">
    <property type="entry name" value="HepT-like"/>
    <property type="match status" value="1"/>
</dbReference>
<sequence length="121" mass="14035">MNKATTIELINFILESISLINRRFKNIKSSDDFLNSDDGLDKLDAISMRIQAIGETLKNLNKREEKLLLKVADKGYWSRIIKTRDFISHHYVDIDAETVFDICSNELEGLETKILELRDMD</sequence>
<dbReference type="KEGG" id="ant:Arnit_3073"/>
<reference evidence="6 7" key="1">
    <citation type="journal article" date="2010" name="Stand. Genomic Sci.">
        <title>Complete genome sequence of Arcobacter nitrofigilis type strain (CI).</title>
        <authorList>
            <person name="Pati A."/>
            <person name="Gronow S."/>
            <person name="Lapidus A."/>
            <person name="Copeland A."/>
            <person name="Glavina Del Rio T."/>
            <person name="Nolan M."/>
            <person name="Lucas S."/>
            <person name="Tice H."/>
            <person name="Cheng J.F."/>
            <person name="Han C."/>
            <person name="Chertkov O."/>
            <person name="Bruce D."/>
            <person name="Tapia R."/>
            <person name="Goodwin L."/>
            <person name="Pitluck S."/>
            <person name="Liolios K."/>
            <person name="Ivanova N."/>
            <person name="Mavromatis K."/>
            <person name="Chen A."/>
            <person name="Palaniappan K."/>
            <person name="Land M."/>
            <person name="Hauser L."/>
            <person name="Chang Y.J."/>
            <person name="Jeffries C.D."/>
            <person name="Detter J.C."/>
            <person name="Rohde M."/>
            <person name="Goker M."/>
            <person name="Bristow J."/>
            <person name="Eisen J.A."/>
            <person name="Markowitz V."/>
            <person name="Hugenholtz P."/>
            <person name="Klenk H.P."/>
            <person name="Kyrpides N.C."/>
        </authorList>
    </citation>
    <scope>NUCLEOTIDE SEQUENCE [LARGE SCALE GENOMIC DNA]</scope>
    <source>
        <strain evidence="7">ATCC 33309 / DSM 7299 / CCUG 15893 / LMG 7604 / NCTC 12251 / CI</strain>
    </source>
</reference>
<evidence type="ECO:0008006" key="8">
    <source>
        <dbReference type="Google" id="ProtNLM"/>
    </source>
</evidence>
<evidence type="ECO:0000256" key="1">
    <source>
        <dbReference type="ARBA" id="ARBA00022553"/>
    </source>
</evidence>
<protein>
    <recommendedName>
        <fullName evidence="8">DUF86 domain-containing protein</fullName>
    </recommendedName>
</protein>
<dbReference type="EMBL" id="CP001999">
    <property type="protein sequence ID" value="ADG94720.1"/>
    <property type="molecule type" value="Genomic_DNA"/>
</dbReference>
<evidence type="ECO:0000313" key="7">
    <source>
        <dbReference type="Proteomes" id="UP000000939"/>
    </source>
</evidence>
<dbReference type="PANTHER" id="PTHR34139">
    <property type="entry name" value="UPF0331 PROTEIN MJ0127"/>
    <property type="match status" value="1"/>
</dbReference>
<keyword evidence="7" id="KW-1185">Reference proteome</keyword>
<keyword evidence="5" id="KW-0378">Hydrolase</keyword>
<keyword evidence="4" id="KW-0547">Nucleotide-binding</keyword>
<keyword evidence="2" id="KW-1277">Toxin-antitoxin system</keyword>
<dbReference type="InterPro" id="IPR051813">
    <property type="entry name" value="HepT_RNase_toxin"/>
</dbReference>
<organism evidence="6 7">
    <name type="scientific">Arcobacter nitrofigilis (strain ATCC 33309 / DSM 7299 / CCUG 15893 / LMG 7604 / NCTC 12251 / CI)</name>
    <name type="common">Campylobacter nitrofigilis</name>
    <dbReference type="NCBI Taxonomy" id="572480"/>
    <lineage>
        <taxon>Bacteria</taxon>
        <taxon>Pseudomonadati</taxon>
        <taxon>Campylobacterota</taxon>
        <taxon>Epsilonproteobacteria</taxon>
        <taxon>Campylobacterales</taxon>
        <taxon>Arcobacteraceae</taxon>
        <taxon>Arcobacter</taxon>
    </lineage>
</organism>
<dbReference type="OrthoDB" id="9802833at2"/>
<accession>D5V7V0</accession>
<name>D5V7V0_ARCNC</name>
<dbReference type="GO" id="GO:0004540">
    <property type="term" value="F:RNA nuclease activity"/>
    <property type="evidence" value="ECO:0007669"/>
    <property type="project" value="InterPro"/>
</dbReference>
<evidence type="ECO:0000256" key="2">
    <source>
        <dbReference type="ARBA" id="ARBA00022649"/>
    </source>
</evidence>
<keyword evidence="3" id="KW-0540">Nuclease</keyword>
<dbReference type="Proteomes" id="UP000000939">
    <property type="component" value="Chromosome"/>
</dbReference>
<dbReference type="GO" id="GO:0000166">
    <property type="term" value="F:nucleotide binding"/>
    <property type="evidence" value="ECO:0007669"/>
    <property type="project" value="UniProtKB-KW"/>
</dbReference>
<dbReference type="InterPro" id="IPR008201">
    <property type="entry name" value="HepT-like"/>
</dbReference>
<dbReference type="GO" id="GO:0016787">
    <property type="term" value="F:hydrolase activity"/>
    <property type="evidence" value="ECO:0007669"/>
    <property type="project" value="UniProtKB-KW"/>
</dbReference>
<evidence type="ECO:0000256" key="4">
    <source>
        <dbReference type="ARBA" id="ARBA00022741"/>
    </source>
</evidence>
<gene>
    <name evidence="6" type="ordered locus">Arnit_3073</name>
</gene>
<keyword evidence="1" id="KW-0597">Phosphoprotein</keyword>
<dbReference type="PANTHER" id="PTHR34139:SF1">
    <property type="entry name" value="RNASE MJ1380-RELATED"/>
    <property type="match status" value="1"/>
</dbReference>
<dbReference type="AlphaFoldDB" id="D5V7V0"/>
<dbReference type="eggNOG" id="COG2361">
    <property type="taxonomic scope" value="Bacteria"/>
</dbReference>
<proteinExistence type="predicted"/>
<dbReference type="GO" id="GO:0110001">
    <property type="term" value="C:toxin-antitoxin complex"/>
    <property type="evidence" value="ECO:0007669"/>
    <property type="project" value="InterPro"/>
</dbReference>
<evidence type="ECO:0000313" key="6">
    <source>
        <dbReference type="EMBL" id="ADG94720.1"/>
    </source>
</evidence>